<gene>
    <name evidence="2" type="primary">ORF57456</name>
</gene>
<feature type="non-terminal residue" evidence="2">
    <location>
        <position position="1"/>
    </location>
</feature>
<evidence type="ECO:0000313" key="2">
    <source>
        <dbReference type="EMBL" id="CEK66142.1"/>
    </source>
</evidence>
<evidence type="ECO:0008006" key="3">
    <source>
        <dbReference type="Google" id="ProtNLM"/>
    </source>
</evidence>
<organism evidence="2">
    <name type="scientific">Arion vulgaris</name>
    <dbReference type="NCBI Taxonomy" id="1028688"/>
    <lineage>
        <taxon>Eukaryota</taxon>
        <taxon>Metazoa</taxon>
        <taxon>Spiralia</taxon>
        <taxon>Lophotrochozoa</taxon>
        <taxon>Mollusca</taxon>
        <taxon>Gastropoda</taxon>
        <taxon>Heterobranchia</taxon>
        <taxon>Euthyneura</taxon>
        <taxon>Panpulmonata</taxon>
        <taxon>Eupulmonata</taxon>
        <taxon>Stylommatophora</taxon>
        <taxon>Helicina</taxon>
        <taxon>Arionoidea</taxon>
        <taxon>Arionidae</taxon>
        <taxon>Arion</taxon>
    </lineage>
</organism>
<feature type="region of interest" description="Disordered" evidence="1">
    <location>
        <begin position="40"/>
        <end position="83"/>
    </location>
</feature>
<dbReference type="AlphaFoldDB" id="A0A0B6ZCH3"/>
<dbReference type="EMBL" id="HACG01019277">
    <property type="protein sequence ID" value="CEK66142.1"/>
    <property type="molecule type" value="Transcribed_RNA"/>
</dbReference>
<feature type="non-terminal residue" evidence="2">
    <location>
        <position position="83"/>
    </location>
</feature>
<sequence>SLTHVNDKVLPDTLTPLSHGDIITIVDRKFRFEFPVDSIFYPHKSPKTKSPKTPSKASPSDNEEKDPKASGHLSPVSPLSPRT</sequence>
<proteinExistence type="predicted"/>
<feature type="compositionally biased region" description="Low complexity" evidence="1">
    <location>
        <begin position="51"/>
        <end position="60"/>
    </location>
</feature>
<accession>A0A0B6ZCH3</accession>
<name>A0A0B6ZCH3_9EUPU</name>
<dbReference type="InterPro" id="IPR008984">
    <property type="entry name" value="SMAD_FHA_dom_sf"/>
</dbReference>
<reference evidence="2" key="1">
    <citation type="submission" date="2014-12" db="EMBL/GenBank/DDBJ databases">
        <title>Insight into the proteome of Arion vulgaris.</title>
        <authorList>
            <person name="Aradska J."/>
            <person name="Bulat T."/>
            <person name="Smidak R."/>
            <person name="Sarate P."/>
            <person name="Gangsoo J."/>
            <person name="Sialana F."/>
            <person name="Bilban M."/>
            <person name="Lubec G."/>
        </authorList>
    </citation>
    <scope>NUCLEOTIDE SEQUENCE</scope>
    <source>
        <tissue evidence="2">Skin</tissue>
    </source>
</reference>
<protein>
    <recommendedName>
        <fullName evidence="3">FHA domain-containing protein</fullName>
    </recommendedName>
</protein>
<evidence type="ECO:0000256" key="1">
    <source>
        <dbReference type="SAM" id="MobiDB-lite"/>
    </source>
</evidence>
<dbReference type="SUPFAM" id="SSF49879">
    <property type="entry name" value="SMAD/FHA domain"/>
    <property type="match status" value="1"/>
</dbReference>